<reference evidence="7 8" key="1">
    <citation type="submission" date="2017-03" db="EMBL/GenBank/DDBJ databases">
        <title>Genome Survey of Euroglyphus maynei.</title>
        <authorList>
            <person name="Arlian L.G."/>
            <person name="Morgan M.S."/>
            <person name="Rider S.D."/>
        </authorList>
    </citation>
    <scope>NUCLEOTIDE SEQUENCE [LARGE SCALE GENOMIC DNA]</scope>
    <source>
        <strain evidence="7">Arlian Lab</strain>
        <tissue evidence="7">Whole body</tissue>
    </source>
</reference>
<dbReference type="FunFam" id="3.10.120.10:FF:000001">
    <property type="entry name" value="Cytochrome b5 reductase 4"/>
    <property type="match status" value="1"/>
</dbReference>
<evidence type="ECO:0000256" key="1">
    <source>
        <dbReference type="ARBA" id="ARBA00022617"/>
    </source>
</evidence>
<dbReference type="SUPFAM" id="SSF55856">
    <property type="entry name" value="Cytochrome b5-like heme/steroid binding domain"/>
    <property type="match status" value="1"/>
</dbReference>
<dbReference type="GO" id="GO:0046872">
    <property type="term" value="F:metal ion binding"/>
    <property type="evidence" value="ECO:0007669"/>
    <property type="project" value="UniProtKB-UniRule"/>
</dbReference>
<evidence type="ECO:0000256" key="5">
    <source>
        <dbReference type="SAM" id="MobiDB-lite"/>
    </source>
</evidence>
<dbReference type="PROSITE" id="PS50255">
    <property type="entry name" value="CYTOCHROME_B5_2"/>
    <property type="match status" value="1"/>
</dbReference>
<keyword evidence="1 4" id="KW-0349">Heme</keyword>
<dbReference type="InterPro" id="IPR018506">
    <property type="entry name" value="Cyt_B5_heme-BS"/>
</dbReference>
<organism evidence="7 8">
    <name type="scientific">Euroglyphus maynei</name>
    <name type="common">Mayne's house dust mite</name>
    <dbReference type="NCBI Taxonomy" id="6958"/>
    <lineage>
        <taxon>Eukaryota</taxon>
        <taxon>Metazoa</taxon>
        <taxon>Ecdysozoa</taxon>
        <taxon>Arthropoda</taxon>
        <taxon>Chelicerata</taxon>
        <taxon>Arachnida</taxon>
        <taxon>Acari</taxon>
        <taxon>Acariformes</taxon>
        <taxon>Sarcoptiformes</taxon>
        <taxon>Astigmata</taxon>
        <taxon>Psoroptidia</taxon>
        <taxon>Analgoidea</taxon>
        <taxon>Pyroglyphidae</taxon>
        <taxon>Pyroglyphinae</taxon>
        <taxon>Euroglyphus</taxon>
    </lineage>
</organism>
<dbReference type="Gene3D" id="3.10.120.10">
    <property type="entry name" value="Cytochrome b5-like heme/steroid binding domain"/>
    <property type="match status" value="1"/>
</dbReference>
<comment type="similarity">
    <text evidence="4">Belongs to the cytochrome b5 family.</text>
</comment>
<dbReference type="InterPro" id="IPR001199">
    <property type="entry name" value="Cyt_B5-like_heme/steroid-bd"/>
</dbReference>
<feature type="domain" description="Cytochrome b5 heme-binding" evidence="6">
    <location>
        <begin position="81"/>
        <end position="157"/>
    </location>
</feature>
<evidence type="ECO:0000259" key="6">
    <source>
        <dbReference type="PROSITE" id="PS50255"/>
    </source>
</evidence>
<dbReference type="GO" id="GO:0005783">
    <property type="term" value="C:endoplasmic reticulum"/>
    <property type="evidence" value="ECO:0007669"/>
    <property type="project" value="TreeGrafter"/>
</dbReference>
<evidence type="ECO:0000256" key="3">
    <source>
        <dbReference type="ARBA" id="ARBA00023004"/>
    </source>
</evidence>
<feature type="region of interest" description="Disordered" evidence="5">
    <location>
        <begin position="1"/>
        <end position="22"/>
    </location>
</feature>
<dbReference type="GO" id="GO:0004128">
    <property type="term" value="F:cytochrome-b5 reductase activity, acting on NAD(P)H"/>
    <property type="evidence" value="ECO:0007669"/>
    <property type="project" value="TreeGrafter"/>
</dbReference>
<dbReference type="SMART" id="SM01117">
    <property type="entry name" value="Cyt-b5"/>
    <property type="match status" value="1"/>
</dbReference>
<dbReference type="PANTHER" id="PTHR46237">
    <property type="entry name" value="CYTOCHROME B5 REDUCTASE 4 FAMILY MEMBER"/>
    <property type="match status" value="1"/>
</dbReference>
<evidence type="ECO:0000256" key="4">
    <source>
        <dbReference type="RuleBase" id="RU362121"/>
    </source>
</evidence>
<proteinExistence type="inferred from homology"/>
<dbReference type="OrthoDB" id="260519at2759"/>
<dbReference type="Pfam" id="PF00173">
    <property type="entry name" value="Cyt-b5"/>
    <property type="match status" value="1"/>
</dbReference>
<dbReference type="InterPro" id="IPR036400">
    <property type="entry name" value="Cyt_B5-like_heme/steroid_sf"/>
</dbReference>
<evidence type="ECO:0000313" key="8">
    <source>
        <dbReference type="Proteomes" id="UP000194236"/>
    </source>
</evidence>
<gene>
    <name evidence="7" type="ORF">BLA29_001642</name>
</gene>
<evidence type="ECO:0000256" key="2">
    <source>
        <dbReference type="ARBA" id="ARBA00022723"/>
    </source>
</evidence>
<dbReference type="AlphaFoldDB" id="A0A1Y3B271"/>
<dbReference type="GO" id="GO:0020037">
    <property type="term" value="F:heme binding"/>
    <property type="evidence" value="ECO:0007669"/>
    <property type="project" value="UniProtKB-UniRule"/>
</dbReference>
<keyword evidence="2 4" id="KW-0479">Metal-binding</keyword>
<accession>A0A1Y3B271</accession>
<dbReference type="InterPro" id="IPR051872">
    <property type="entry name" value="Cytochrome_b5/Flavoprotein_Rdt"/>
</dbReference>
<dbReference type="PANTHER" id="PTHR46237:SF1">
    <property type="entry name" value="CYTOCHROME B5 REDUCTASE 4"/>
    <property type="match status" value="1"/>
</dbReference>
<sequence length="159" mass="17553">MNDPSKNTIQQQQQSSSSSSLLNVSTNVNPLLNINSGNATGSGRTKVALKPGYGLMGWVRFTSNAKNLKELQPKSVVDPQTNIITMNELSKHDQPDDCWIAIRGKVFNCTAYLDYHPGGMDELMKGAGKNATNMFEDVHSWVNYESLLEKCFIGRLADL</sequence>
<comment type="caution">
    <text evidence="7">The sequence shown here is derived from an EMBL/GenBank/DDBJ whole genome shotgun (WGS) entry which is preliminary data.</text>
</comment>
<dbReference type="PROSITE" id="PS00191">
    <property type="entry name" value="CYTOCHROME_B5_1"/>
    <property type="match status" value="1"/>
</dbReference>
<dbReference type="EMBL" id="MUJZ01047872">
    <property type="protein sequence ID" value="OTF74277.1"/>
    <property type="molecule type" value="Genomic_DNA"/>
</dbReference>
<protein>
    <submittedName>
        <fullName evidence="7">Cytochrome b5 reductase 4-like protein</fullName>
    </submittedName>
</protein>
<feature type="compositionally biased region" description="Low complexity" evidence="5">
    <location>
        <begin position="10"/>
        <end position="20"/>
    </location>
</feature>
<dbReference type="GO" id="GO:0006801">
    <property type="term" value="P:superoxide metabolic process"/>
    <property type="evidence" value="ECO:0007669"/>
    <property type="project" value="TreeGrafter"/>
</dbReference>
<dbReference type="Proteomes" id="UP000194236">
    <property type="component" value="Unassembled WGS sequence"/>
</dbReference>
<keyword evidence="8" id="KW-1185">Reference proteome</keyword>
<dbReference type="PRINTS" id="PR00363">
    <property type="entry name" value="CYTOCHROMEB5"/>
</dbReference>
<name>A0A1Y3B271_EURMA</name>
<evidence type="ECO:0000313" key="7">
    <source>
        <dbReference type="EMBL" id="OTF74277.1"/>
    </source>
</evidence>
<keyword evidence="3 4" id="KW-0408">Iron</keyword>